<dbReference type="PROSITE" id="PS50089">
    <property type="entry name" value="ZF_RING_2"/>
    <property type="match status" value="1"/>
</dbReference>
<dbReference type="InterPro" id="IPR018392">
    <property type="entry name" value="LysM"/>
</dbReference>
<feature type="domain" description="RING-type" evidence="3">
    <location>
        <begin position="4660"/>
        <end position="4694"/>
    </location>
</feature>
<gene>
    <name evidence="5" type="ORF">MUK42_08818</name>
</gene>
<dbReference type="InterPro" id="IPR052972">
    <property type="entry name" value="Sacsin_chaperone_reg"/>
</dbReference>
<feature type="compositionally biased region" description="Polar residues" evidence="2">
    <location>
        <begin position="4562"/>
        <end position="4573"/>
    </location>
</feature>
<dbReference type="GO" id="GO:0008270">
    <property type="term" value="F:zinc ion binding"/>
    <property type="evidence" value="ECO:0007669"/>
    <property type="project" value="UniProtKB-KW"/>
</dbReference>
<evidence type="ECO:0008006" key="7">
    <source>
        <dbReference type="Google" id="ProtNLM"/>
    </source>
</evidence>
<dbReference type="OrthoDB" id="1262810at2759"/>
<feature type="compositionally biased region" description="Low complexity" evidence="2">
    <location>
        <begin position="4993"/>
        <end position="5017"/>
    </location>
</feature>
<dbReference type="Pfam" id="PF25794">
    <property type="entry name" value="SACS"/>
    <property type="match status" value="3"/>
</dbReference>
<dbReference type="SMART" id="SM00184">
    <property type="entry name" value="RING"/>
    <property type="match status" value="1"/>
</dbReference>
<dbReference type="EMBL" id="CP097502">
    <property type="protein sequence ID" value="URD75688.1"/>
    <property type="molecule type" value="Genomic_DNA"/>
</dbReference>
<organism evidence="5 6">
    <name type="scientific">Musa troglodytarum</name>
    <name type="common">fe'i banana</name>
    <dbReference type="NCBI Taxonomy" id="320322"/>
    <lineage>
        <taxon>Eukaryota</taxon>
        <taxon>Viridiplantae</taxon>
        <taxon>Streptophyta</taxon>
        <taxon>Embryophyta</taxon>
        <taxon>Tracheophyta</taxon>
        <taxon>Spermatophyta</taxon>
        <taxon>Magnoliopsida</taxon>
        <taxon>Liliopsida</taxon>
        <taxon>Zingiberales</taxon>
        <taxon>Musaceae</taxon>
        <taxon>Musa</taxon>
    </lineage>
</organism>
<dbReference type="Pfam" id="PF13920">
    <property type="entry name" value="zf-C3HC4_3"/>
    <property type="match status" value="1"/>
</dbReference>
<feature type="compositionally biased region" description="Basic and acidic residues" evidence="2">
    <location>
        <begin position="4797"/>
        <end position="4811"/>
    </location>
</feature>
<dbReference type="SUPFAM" id="SSF55874">
    <property type="entry name" value="ATPase domain of HSP90 chaperone/DNA topoisomerase II/histidine kinase"/>
    <property type="match status" value="2"/>
</dbReference>
<dbReference type="SUPFAM" id="SSF57850">
    <property type="entry name" value="RING/U-box"/>
    <property type="match status" value="1"/>
</dbReference>
<feature type="region of interest" description="Disordered" evidence="2">
    <location>
        <begin position="4859"/>
        <end position="4888"/>
    </location>
</feature>
<keyword evidence="6" id="KW-1185">Reference proteome</keyword>
<name>A0A9E7JC38_9LILI</name>
<dbReference type="Proteomes" id="UP001055439">
    <property type="component" value="Chromosome 1"/>
</dbReference>
<dbReference type="Gene3D" id="3.10.350.10">
    <property type="entry name" value="LysM domain"/>
    <property type="match status" value="1"/>
</dbReference>
<dbReference type="NCBIfam" id="NF047352">
    <property type="entry name" value="P_loop_sacsin"/>
    <property type="match status" value="2"/>
</dbReference>
<feature type="region of interest" description="Disordered" evidence="2">
    <location>
        <begin position="4553"/>
        <end position="4582"/>
    </location>
</feature>
<feature type="domain" description="LysM" evidence="4">
    <location>
        <begin position="4735"/>
        <end position="4779"/>
    </location>
</feature>
<accession>A0A9E7JC38</accession>
<proteinExistence type="predicted"/>
<feature type="region of interest" description="Disordered" evidence="2">
    <location>
        <begin position="4905"/>
        <end position="4941"/>
    </location>
</feature>
<keyword evidence="1" id="KW-0862">Zinc</keyword>
<dbReference type="PANTHER" id="PTHR15600:SF42">
    <property type="entry name" value="SACSIN"/>
    <property type="match status" value="1"/>
</dbReference>
<feature type="region of interest" description="Disordered" evidence="2">
    <location>
        <begin position="4703"/>
        <end position="4724"/>
    </location>
</feature>
<feature type="region of interest" description="Disordered" evidence="2">
    <location>
        <begin position="4783"/>
        <end position="4837"/>
    </location>
</feature>
<dbReference type="PROSITE" id="PS51782">
    <property type="entry name" value="LYSM"/>
    <property type="match status" value="1"/>
</dbReference>
<evidence type="ECO:0000256" key="1">
    <source>
        <dbReference type="PROSITE-ProRule" id="PRU00175"/>
    </source>
</evidence>
<evidence type="ECO:0000313" key="6">
    <source>
        <dbReference type="Proteomes" id="UP001055439"/>
    </source>
</evidence>
<feature type="region of interest" description="Disordered" evidence="2">
    <location>
        <begin position="4993"/>
        <end position="5018"/>
    </location>
</feature>
<dbReference type="Gene3D" id="3.30.565.10">
    <property type="entry name" value="Histidine kinase-like ATPase, C-terminal domain"/>
    <property type="match status" value="1"/>
</dbReference>
<keyword evidence="1" id="KW-0479">Metal-binding</keyword>
<dbReference type="PANTHER" id="PTHR15600">
    <property type="entry name" value="SACSIN"/>
    <property type="match status" value="1"/>
</dbReference>
<protein>
    <recommendedName>
        <fullName evidence="7">RING-type domain-containing protein</fullName>
    </recommendedName>
</protein>
<dbReference type="InterPro" id="IPR058210">
    <property type="entry name" value="SACS/Nov_dom"/>
</dbReference>
<evidence type="ECO:0000256" key="2">
    <source>
        <dbReference type="SAM" id="MobiDB-lite"/>
    </source>
</evidence>
<sequence length="5043" mass="566173">MEPSVHPDLHLLEDFGQRVDLTRRIREILINYPEGTTVLKELIQNADDAGATRICLCLDRRSHGAESLLSPNLAQWQGPALLAYNDAVFTEDDFISISRIGDSKKQSQTWKTGRFGVGFNSVYHLTDLPSFVSDKYVVLFDPQGEYLPNVSAANPGKRLDYVSTSAISLYKDQFLPYCAFGCDMKKPFPGTLFRFPLRNADQVATSRLSRQAYLEDDISVMFLQLYKEAVFSLLFLKNIIAIEMYEWEAGLDEPRKLHSCSLSSPDETISWHRKALVRFSRCAASSNMQIDSFSLDFLSESFSGTYSEKKSATFFIVQAMASPSSRIGTFATAAAKEYDLHLLPWASVAACISDDLPENSLLRQGQAFCSLPLPVSTGLSVQVNGFFEVSSNRRSIWYGSDMDKGGKLRSDWNRFLLEDVVAPAFNELLLCLRKLVGPTKVYFSLWPTGSYEEPWNILVEHIYKIICSSPVFYSEFEGGRWISMGEAFAHDEKFFKSKELGEALVLLGMPVVHLPDVVVHKLFQFYHSFQDRIVSPVTVRHFLKKCVTLAMLSRTYRLILLEYCISDLDDADVGKYANGLALLPLANGEFGVIYEATKGASYFVCNDLEYKVLTLAPDKIIDKSIAPDLYRRLSKIANSSKTNIRFLDDQSLLEFFPRLFPAGWKYKNRVSWNPELGTTFPTEDWFVLFWQYLRDQPYNLSLLSEWPILPSTSGYLYRALKFSKLVNAELLSDTMKELLAKIGCKLLDTKYAIEHRELSLYVNDGSAAGILNSIFEVLSSNNYQLQMLFEGFSFHEKNELCQFLLDPKWYYAGSLSDLHIKNCKKLPIFQVYSRDQTTIQFSDLESSKKYLPPKGIPKCLLDGEFIFCISEYDEDILLRFYGIEQMKKTVYYKQNVFNRIDELQPDVRDVVMLSVLQDLPQLCLEDSLFRESLKKLKFVVTINGSLKSPQSLYDPRVGELFALLEESDCFPCGPYSESSVLDMLLLLGLRTSVSIDAILQSAHQIESLMHKDQPKAHMRGKVLLSYLEVNAAKWLYNVPNDSFRKVNMVFSKVSLALRHHDVTLEDDLEKFWNDMRMICWCPVLVMAPHPSLPWPSVTSMVAPPKVVRLQGDMWLVSASTRILDGECSSSALSSILGWSSPPGGSVIAAQLLELGKNNEIVTDQLLRQELALAMPKIYSLLTNLIGSDEIDIVKAILEGCRWIWVGDGFATADEVVLDGHLHLAPYIRVIPVDLAVFRELFLDLGVKELLKPVDYANILFRMAARKKCSPLDGQELRTAVLLVQHLVEVQSQDLKVQIYLPDASCRLLPSTDLVFNDAPWLLVSSVSSFGDTSTLAFDAKREVYNFVHGNISNDLAEKLGVRSLRRLLLAESSDSMNLSLSGVAEAFGQHEALTTRLKHIVEMYADGPGILFELVQNAEDAHASEVFFLLDKTQYGTSSILSPEMAEWQGPALYCFNNSVFSSKDLYAISRIGQDSKLEKPFAIGRFGLGFNCVYHFTDIPSFVSGENIVIFDPHASYLPGISPSHPGLRIRYMGRRILEQFPDQFSPFLHFGCNLQEPFPGTLFRFPLRNESAASRSQIKKEKYAPEDVEKLFLSFSETVSQALVFLRNIEKITIFVKDGTDQQMQLIYSVTRHKVSGLVKQPHQLHSMLNFIHGDVRSGMDMDQFLKKLSKTEDKDLPWYCQKIAVVEQNSVGHVLHFWFISETIGGGRARKKCLSLDGRPHKLIPWASVAAYMCSIDLKDVKELNKVLNQPVSGVMQDRKKFEGRAFCFLPLPVTTGLPVHVNAYFELSSNRRDIWFGNDMAGGGKARSEWNICLLEDVIAPSLGRLLDVLAQEIGPCDLFFTHWPTAVGVEPWSSVVRKVYASIADLGLTVLYTKARGGQWISAKQAIFPDFDFPKAVELAEALSEAGLPIISFSKSIVENFLEVCPSLHFLNPHLLRTLLIRRKRGFKNKETVIMTLEYCLSDMTGSAFYNKLQGLPLVPLANGSFTTINRHGEGEKIFITYQHEYDLLKDSIPHLLVDRTIPDESFKKLYSMANSGQSNIHVLTCFSLVELFPRILPTEWQLSKQVSWTPGVQGQPSLEWMGLLWSYLRESCSDLSIFAKWPILPVGNGCLLQLIENSNVIKDEGWSENMYSLLQKLGCSFLRSDLTIDHPQLKKYVQDATANGILNALQAISCQRQNLSDLFDSASVGEKHEFRSFIFQSKWFSGNHLCTRNIDTIKLLPIFECYKSRELTSLVSPVKWLKPEGVHEDLLDANFIRTESEKERSILRSYLCIREPTKLEFYKDHVLNRIPDFLSQPSILSSILLDVKLLAEENVTIKAALSVIPFVLAADGSWQLPSRLYDPRVPGLQNMLHKEVFFPCDKLSKAEMLDSLVSLGLKRSMSFTSLIDGARTVSILHDSGNGDALAYGRRLLEFLNFLGFQFSQSSVNEKDDKCDSLILSNSDSFAFGDSQVEAPLDGHCRSNQGEFDIFSNFVHDQSEDEFWTELATIAWCPVYVAPPVNGLPWLISENCVASPNATRPKSQMWIVSSKMRILDGDCCSLYLQQKLGWKDKPNIEVLCSQLIELSRSYDKLKIQSEEEPSVDTVLTREIPSIYLYLQEFVGTDRFKVLKEYLDGVPWVFIGDNFVFPRMLAFDSPVNYHPYLYVVPSELSEFRVLLSELGVKLTFEAIDYVHVLQCLNHDVREEPLSAEQLSFVHRVLEAFADCYIEKRIPDALLNSLLIPDSSGILMPTLSLVYNDAPWMKNNSPGEKHLVHPSINDELARTLGVQSLRSLSFVDEEMTRDLPCMDYATICELLALYGDSEFLLFDLVELADKCKAKKVHLIYDKREHPRQSLLQQNLGDFQSASLTIMLEGATLSMDEICNLHLSPPWKVQGSALHYGLGLISGYFICDLMTIVSSGYFYIFDPLGLALAAHSNGGPSARLFSLIDTDLTKRFNDQFSPMLINKETSVSSSNSVVSLSTWDEGSLHPSLNYSISVDPSFAISRNPFSEKKWRKFHISRLFSGSGAATKINVIDVQVINGASISIDKWLVVLSLGSGQTRNMALDRRYLAYDLTPVAGVAALISKNSLPIHAHTSSCVLSPLPLSGTLSMPVTALGCFLVCHDGGRYLFSRPHETTLPELQLETRNHIIEAWNRELMLCVRDAYVELILEFQRLRKEPISSTIGPNLARSVCSILQAYGDKIYSFWPRSKQQFVISSELDVAASGSSSSKKIEADWQSLIEQVIRPFYMRLVDLPVWQLYGGNAVKADEGMFLSQSGNGDDSNLPPANVCSFIKEHYPVFSVPWELVKEIQAVGIKTKEIKPKMVRDLLKSSSSVLVRSIETYIDVLEYCLSDIQLQQSFGLLRTDGSGEGSSLQIENIIPSNTNVLSAHQNAAQNSSNSGGDALEIVTYFGKALYDFGRGVVEDIGRTGNTLSYRSATAGTGPYADRLLPSVVAELKGIPFPTATKHLVRLGVTELWIGSKEQQSFMHPLTDGFVHPLCLEKHILTALLSDKNIQRYLKLRGFSAHLLSSNLRFLFNEQWVSQVMSSNRAPWVSWNTNTDPPGDGPTREWIQLFWKTFTALKGELSLIADWPLIPAFLNGPVLCRVKELHLVFVPPITDLNLVNGTSGTNSEDVGLLASSVDNVSNLELNKLYYSAFELTKSKYPWLFCLLNQFNVPVYDVSFLECGVPNNILPTHSETLCQVVVSKLLAAKVAGYFSVPVDLSNEDRDKLFVLFALDVKSFNVCPYKREELDLLRELPIFRTVLGTYTRLFSPDQCILSPSTFFRPRDERCLSNTMDANALFRALGINELRDQDVLVRFALPDFERKTSGEQEDILLYIYLNWKDLQLDSTVVNSLKETNFVRNANELCSEIFKPRDLLDPHDCLLTSIFSGEHNKFPGERFITDGWLQILKKTGLRTFLQADTIIECARKIEKLGNEHIGDRQDADDFEADISDNQNDVSFEVWNLAVSLVETILANFASLYDNSFCENLGKISFIPAEKGFPSISGKKGGKRVLTSYSDAVLLKDWPLAWTIAPILVKQNVVPPEYSWGAFRLRSPPLFSTVLKHLQVVGRANGGDTLAHWPTSTGMMTVEDAFLEILKYLDKIWGTLSSSDILELQKVAFVPVANGTRLVTVNSLFVRLMVNLSPFAFELPSLYLPFVKILKEIGMQEVLTVSYARELLLNIQKSCGYQRLNPNELRAVIMVLNFMCSEVVHSTPSELDWLSDAIIPDDGCRLVLARSCVYVDYYGSQFLSNIDTSRLRFAHPELSESIFMAFSVKKLSDIVIEELDEPKLQVVSQIGSVSLSRVKEKLFSKSLQEAVLMLLGNISNHYPSLEDLGLSQIRHLLEHIAENLQFVQWLHTRFLLLPKLLDITRITKHSTIVEWEDSVKHRTVYFIDKSKDQILIAEPPSFMTVYDVVATVISQVLGAPVTLPFGPLFACQDGSEKAVLGALKLGSERRNIKRESKNNSLVGKELLSQDALQVQFLPLRPFYSGEIVAWKTGREGEKLRYGRVPEDVKPSAGQALYRFPVEIAPGETQVLLSSQVFSFKSVSMSNVACMPSLREDNEGTSRNRMLHGQTSKDSGNEKMKSQTSKELQYGKVSAQELVQAVHDMLWAAGINMDAEKQTLLHTTLTLQEQLKESQVALLVEQETVDAAVREADAAKTAWSCRVCLSAEVNITIVPCGHVLCLRCSAAVSRCPFCRTQMGSLSHERKSDTGASFPSSISSSPSPSLCSSNSSGAKYIEHNVSKLDTLAGIAIKYGVEVADIKRINGLVMDLQMFAHKSLLIPLPGRHPPSPPIQSNGVDNRDRTPICRPRTDFLDSPQPLKSNSQQHREISSPMGSLRRYYGLPQQERSRAAEGTEMTVYKAGGAPNSKDEPLPKVSPASNSQPRRSRGFVNSFLPEEGELMQELLVSRSGDSSDGENSKTDKSVRRRQKADADPFGASEAVVKDESQSLLGRMVRGLTPKQLLVSYTDTESARQSTSSLEESLVANGFLAVRKSSSTSSLQESENDSVWTSSSKWTSKPDAITRPIFYGLSKQISVWRSKAAVD</sequence>
<evidence type="ECO:0000313" key="5">
    <source>
        <dbReference type="EMBL" id="URD75688.1"/>
    </source>
</evidence>
<evidence type="ECO:0000259" key="4">
    <source>
        <dbReference type="PROSITE" id="PS51782"/>
    </source>
</evidence>
<dbReference type="InterPro" id="IPR013083">
    <property type="entry name" value="Znf_RING/FYVE/PHD"/>
</dbReference>
<dbReference type="CDD" id="cd00118">
    <property type="entry name" value="LysM"/>
    <property type="match status" value="1"/>
</dbReference>
<reference evidence="5" key="1">
    <citation type="submission" date="2022-05" db="EMBL/GenBank/DDBJ databases">
        <title>The Musa troglodytarum L. genome provides insights into the mechanism of non-climacteric behaviour and enrichment of carotenoids.</title>
        <authorList>
            <person name="Wang J."/>
        </authorList>
    </citation>
    <scope>NUCLEOTIDE SEQUENCE</scope>
    <source>
        <tissue evidence="5">Leaf</tissue>
    </source>
</reference>
<dbReference type="GO" id="GO:0030544">
    <property type="term" value="F:Hsp70 protein binding"/>
    <property type="evidence" value="ECO:0007669"/>
    <property type="project" value="TreeGrafter"/>
</dbReference>
<evidence type="ECO:0000259" key="3">
    <source>
        <dbReference type="PROSITE" id="PS50089"/>
    </source>
</evidence>
<dbReference type="InterPro" id="IPR036890">
    <property type="entry name" value="HATPase_C_sf"/>
</dbReference>
<feature type="compositionally biased region" description="Low complexity" evidence="2">
    <location>
        <begin position="4711"/>
        <end position="4724"/>
    </location>
</feature>
<keyword evidence="1" id="KW-0863">Zinc-finger</keyword>
<dbReference type="Gene3D" id="3.30.40.10">
    <property type="entry name" value="Zinc/RING finger domain, C3HC4 (zinc finger)"/>
    <property type="match status" value="1"/>
</dbReference>
<dbReference type="InterPro" id="IPR001841">
    <property type="entry name" value="Znf_RING"/>
</dbReference>
<dbReference type="InterPro" id="IPR036779">
    <property type="entry name" value="LysM_dom_sf"/>
</dbReference>